<keyword evidence="3" id="KW-1185">Reference proteome</keyword>
<sequence>MPPLGIPGEREGERERDLKCKYEVTSWLQIQAVRLTDEGTYHCYARNSVGQVAAPASLMVLTPGK</sequence>
<organism evidence="2 3">
    <name type="scientific">Ophiophagus hannah</name>
    <name type="common">King cobra</name>
    <name type="synonym">Naja hannah</name>
    <dbReference type="NCBI Taxonomy" id="8665"/>
    <lineage>
        <taxon>Eukaryota</taxon>
        <taxon>Metazoa</taxon>
        <taxon>Chordata</taxon>
        <taxon>Craniata</taxon>
        <taxon>Vertebrata</taxon>
        <taxon>Euteleostomi</taxon>
        <taxon>Lepidosauria</taxon>
        <taxon>Squamata</taxon>
        <taxon>Bifurcata</taxon>
        <taxon>Unidentata</taxon>
        <taxon>Episquamata</taxon>
        <taxon>Toxicofera</taxon>
        <taxon>Serpentes</taxon>
        <taxon>Colubroidea</taxon>
        <taxon>Elapidae</taxon>
        <taxon>Elapinae</taxon>
        <taxon>Ophiophagus</taxon>
    </lineage>
</organism>
<dbReference type="SUPFAM" id="SSF48726">
    <property type="entry name" value="Immunoglobulin"/>
    <property type="match status" value="1"/>
</dbReference>
<proteinExistence type="predicted"/>
<gene>
    <name evidence="2" type="primary">KAZALD1</name>
    <name evidence="2" type="ORF">L345_00977</name>
</gene>
<dbReference type="Proteomes" id="UP000018936">
    <property type="component" value="Unassembled WGS sequence"/>
</dbReference>
<reference evidence="2 3" key="1">
    <citation type="journal article" date="2013" name="Proc. Natl. Acad. Sci. U.S.A.">
        <title>The king cobra genome reveals dynamic gene evolution and adaptation in the snake venom system.</title>
        <authorList>
            <person name="Vonk F.J."/>
            <person name="Casewell N.R."/>
            <person name="Henkel C.V."/>
            <person name="Heimberg A.M."/>
            <person name="Jansen H.J."/>
            <person name="McCleary R.J."/>
            <person name="Kerkkamp H.M."/>
            <person name="Vos R.A."/>
            <person name="Guerreiro I."/>
            <person name="Calvete J.J."/>
            <person name="Wuster W."/>
            <person name="Woods A.E."/>
            <person name="Logan J.M."/>
            <person name="Harrison R.A."/>
            <person name="Castoe T.A."/>
            <person name="de Koning A.P."/>
            <person name="Pollock D.D."/>
            <person name="Yandell M."/>
            <person name="Calderon D."/>
            <person name="Renjifo C."/>
            <person name="Currier R.B."/>
            <person name="Salgado D."/>
            <person name="Pla D."/>
            <person name="Sanz L."/>
            <person name="Hyder A.S."/>
            <person name="Ribeiro J.M."/>
            <person name="Arntzen J.W."/>
            <person name="van den Thillart G.E."/>
            <person name="Boetzer M."/>
            <person name="Pirovano W."/>
            <person name="Dirks R.P."/>
            <person name="Spaink H.P."/>
            <person name="Duboule D."/>
            <person name="McGlinn E."/>
            <person name="Kini R.M."/>
            <person name="Richardson M.K."/>
        </authorList>
    </citation>
    <scope>NUCLEOTIDE SEQUENCE</scope>
    <source>
        <tissue evidence="2">Blood</tissue>
    </source>
</reference>
<comment type="caution">
    <text evidence="2">The sequence shown here is derived from an EMBL/GenBank/DDBJ whole genome shotgun (WGS) entry which is preliminary data.</text>
</comment>
<feature type="domain" description="Immunoglobulin I-set" evidence="1">
    <location>
        <begin position="16"/>
        <end position="60"/>
    </location>
</feature>
<dbReference type="AlphaFoldDB" id="V8PH39"/>
<dbReference type="Pfam" id="PF07679">
    <property type="entry name" value="I-set"/>
    <property type="match status" value="1"/>
</dbReference>
<protein>
    <submittedName>
        <fullName evidence="2">Kazal-type serine protease inhibitor domain-containing protein 1</fullName>
    </submittedName>
</protein>
<feature type="non-terminal residue" evidence="2">
    <location>
        <position position="1"/>
    </location>
</feature>
<accession>V8PH39</accession>
<dbReference type="InterPro" id="IPR013783">
    <property type="entry name" value="Ig-like_fold"/>
</dbReference>
<dbReference type="Gene3D" id="2.60.40.10">
    <property type="entry name" value="Immunoglobulins"/>
    <property type="match status" value="1"/>
</dbReference>
<dbReference type="EMBL" id="AZIM01000124">
    <property type="protein sequence ID" value="ETE73197.1"/>
    <property type="molecule type" value="Genomic_DNA"/>
</dbReference>
<evidence type="ECO:0000259" key="1">
    <source>
        <dbReference type="Pfam" id="PF07679"/>
    </source>
</evidence>
<evidence type="ECO:0000313" key="3">
    <source>
        <dbReference type="Proteomes" id="UP000018936"/>
    </source>
</evidence>
<name>V8PH39_OPHHA</name>
<evidence type="ECO:0000313" key="2">
    <source>
        <dbReference type="EMBL" id="ETE73197.1"/>
    </source>
</evidence>
<dbReference type="OrthoDB" id="10029006at2759"/>
<dbReference type="InterPro" id="IPR036179">
    <property type="entry name" value="Ig-like_dom_sf"/>
</dbReference>
<dbReference type="InterPro" id="IPR013098">
    <property type="entry name" value="Ig_I-set"/>
</dbReference>